<reference evidence="1 2" key="1">
    <citation type="journal article" date="2023" name="Plant Dis.">
        <title>First Report of Diplodia intermedia Causing Canker and Dieback Diseases on Apple Trees in Canada.</title>
        <authorList>
            <person name="Ellouze W."/>
            <person name="Ilyukhin E."/>
            <person name="Sulman M."/>
            <person name="Ali S."/>
        </authorList>
    </citation>
    <scope>NUCLEOTIDE SEQUENCE [LARGE SCALE GENOMIC DNA]</scope>
    <source>
        <strain evidence="1 2">M45-28</strain>
    </source>
</reference>
<protein>
    <submittedName>
        <fullName evidence="1">Uncharacterized protein</fullName>
    </submittedName>
</protein>
<proteinExistence type="predicted"/>
<sequence length="327" mass="36926">MVYQYLLRYDKPFDIWLKEFCVSFDGPSDEQEAWTAFARFKSALGILRLRKTINKEAAEVFYGQNEFRFNNINAFLVFRSFAVTIGTANTRFLRKISLRVPPSGMWEGELLPTDLHSLVCPSDKRNPIVKLRRRGMVTDFGDATRDPGLEHPSFLGAFVTHFRRLAADNGRGGGGALRELRLILPHGWEAKPLSREIMPAYHRVDAPKDCVKDLDVSLVVHQGMYGSIGTFGCLRSVRRFVAHGGHVHIKKFVQVNLWFFKEVAGMGWAPRHFFDYWDGREAYAVLGDGGEPVQEMIPGCTVAAADAMPEDYSDSLLSGDDLSGEEW</sequence>
<name>A0ABR3TUR3_9PEZI</name>
<evidence type="ECO:0000313" key="2">
    <source>
        <dbReference type="Proteomes" id="UP001521184"/>
    </source>
</evidence>
<gene>
    <name evidence="1" type="ORF">SLS58_004061</name>
</gene>
<comment type="caution">
    <text evidence="1">The sequence shown here is derived from an EMBL/GenBank/DDBJ whole genome shotgun (WGS) entry which is preliminary data.</text>
</comment>
<dbReference type="EMBL" id="JAKEKT020000021">
    <property type="protein sequence ID" value="KAL1644990.1"/>
    <property type="molecule type" value="Genomic_DNA"/>
</dbReference>
<dbReference type="Proteomes" id="UP001521184">
    <property type="component" value="Unassembled WGS sequence"/>
</dbReference>
<evidence type="ECO:0000313" key="1">
    <source>
        <dbReference type="EMBL" id="KAL1644990.1"/>
    </source>
</evidence>
<keyword evidence="2" id="KW-1185">Reference proteome</keyword>
<accession>A0ABR3TUR3</accession>
<organism evidence="1 2">
    <name type="scientific">Diplodia intermedia</name>
    <dbReference type="NCBI Taxonomy" id="856260"/>
    <lineage>
        <taxon>Eukaryota</taxon>
        <taxon>Fungi</taxon>
        <taxon>Dikarya</taxon>
        <taxon>Ascomycota</taxon>
        <taxon>Pezizomycotina</taxon>
        <taxon>Dothideomycetes</taxon>
        <taxon>Dothideomycetes incertae sedis</taxon>
        <taxon>Botryosphaeriales</taxon>
        <taxon>Botryosphaeriaceae</taxon>
        <taxon>Diplodia</taxon>
    </lineage>
</organism>